<evidence type="ECO:0000313" key="11">
    <source>
        <dbReference type="Proteomes" id="UP001460270"/>
    </source>
</evidence>
<feature type="region of interest" description="Disordered" evidence="7">
    <location>
        <begin position="367"/>
        <end position="467"/>
    </location>
</feature>
<evidence type="ECO:0000313" key="10">
    <source>
        <dbReference type="EMBL" id="KAK7905190.1"/>
    </source>
</evidence>
<feature type="region of interest" description="Disordered" evidence="7">
    <location>
        <begin position="951"/>
        <end position="1064"/>
    </location>
</feature>
<gene>
    <name evidence="10" type="ORF">WMY93_017797</name>
</gene>
<dbReference type="CDD" id="cd04020">
    <property type="entry name" value="C2B_SLP_1-2-3-4"/>
    <property type="match status" value="1"/>
</dbReference>
<keyword evidence="5" id="KW-0472">Membrane</keyword>
<evidence type="ECO:0000256" key="4">
    <source>
        <dbReference type="ARBA" id="ARBA00022737"/>
    </source>
</evidence>
<feature type="compositionally biased region" description="Basic and acidic residues" evidence="7">
    <location>
        <begin position="518"/>
        <end position="552"/>
    </location>
</feature>
<feature type="region of interest" description="Disordered" evidence="7">
    <location>
        <begin position="294"/>
        <end position="329"/>
    </location>
</feature>
<proteinExistence type="predicted"/>
<feature type="domain" description="RabBD" evidence="9">
    <location>
        <begin position="1"/>
        <end position="62"/>
    </location>
</feature>
<dbReference type="EMBL" id="JBBPFD010000012">
    <property type="protein sequence ID" value="KAK7905190.1"/>
    <property type="molecule type" value="Genomic_DNA"/>
</dbReference>
<feature type="compositionally biased region" description="Low complexity" evidence="7">
    <location>
        <begin position="1045"/>
        <end position="1062"/>
    </location>
</feature>
<dbReference type="InterPro" id="IPR000008">
    <property type="entry name" value="C2_dom"/>
</dbReference>
<feature type="compositionally biased region" description="Basic and acidic residues" evidence="7">
    <location>
        <begin position="951"/>
        <end position="960"/>
    </location>
</feature>
<protein>
    <recommendedName>
        <fullName evidence="6">Synaptotagmin-like protein 2</fullName>
    </recommendedName>
</protein>
<keyword evidence="3" id="KW-0268">Exocytosis</keyword>
<keyword evidence="11" id="KW-1185">Reference proteome</keyword>
<dbReference type="PANTHER" id="PTHR45716">
    <property type="entry name" value="BITESIZE, ISOFORM I"/>
    <property type="match status" value="1"/>
</dbReference>
<feature type="compositionally biased region" description="Polar residues" evidence="7">
    <location>
        <begin position="993"/>
        <end position="1006"/>
    </location>
</feature>
<feature type="compositionally biased region" description="Basic and acidic residues" evidence="7">
    <location>
        <begin position="492"/>
        <end position="506"/>
    </location>
</feature>
<feature type="compositionally biased region" description="Polar residues" evidence="7">
    <location>
        <begin position="868"/>
        <end position="880"/>
    </location>
</feature>
<dbReference type="GO" id="GO:0042043">
    <property type="term" value="F:neurexin family protein binding"/>
    <property type="evidence" value="ECO:0007669"/>
    <property type="project" value="TreeGrafter"/>
</dbReference>
<reference evidence="11" key="1">
    <citation type="submission" date="2024-04" db="EMBL/GenBank/DDBJ databases">
        <title>Salinicola lusitanus LLJ914,a marine bacterium isolated from the Okinawa Trough.</title>
        <authorList>
            <person name="Li J."/>
        </authorList>
    </citation>
    <scope>NUCLEOTIDE SEQUENCE [LARGE SCALE GENOMIC DNA]</scope>
</reference>
<feature type="compositionally biased region" description="Basic and acidic residues" evidence="7">
    <location>
        <begin position="760"/>
        <end position="790"/>
    </location>
</feature>
<evidence type="ECO:0000256" key="1">
    <source>
        <dbReference type="ARBA" id="ARBA00004236"/>
    </source>
</evidence>
<keyword evidence="2" id="KW-1003">Cell membrane</keyword>
<evidence type="ECO:0000259" key="9">
    <source>
        <dbReference type="PROSITE" id="PS50916"/>
    </source>
</evidence>
<accession>A0AAW0NP71</accession>
<evidence type="ECO:0000256" key="2">
    <source>
        <dbReference type="ARBA" id="ARBA00022475"/>
    </source>
</evidence>
<name>A0AAW0NP71_9GOBI</name>
<keyword evidence="4" id="KW-0677">Repeat</keyword>
<dbReference type="SMART" id="SM00239">
    <property type="entry name" value="C2"/>
    <property type="match status" value="2"/>
</dbReference>
<dbReference type="GO" id="GO:0006886">
    <property type="term" value="P:intracellular protein transport"/>
    <property type="evidence" value="ECO:0007669"/>
    <property type="project" value="InterPro"/>
</dbReference>
<evidence type="ECO:0000256" key="7">
    <source>
        <dbReference type="SAM" id="MobiDB-lite"/>
    </source>
</evidence>
<feature type="region of interest" description="Disordered" evidence="7">
    <location>
        <begin position="94"/>
        <end position="124"/>
    </location>
</feature>
<feature type="compositionally biased region" description="Polar residues" evidence="7">
    <location>
        <begin position="259"/>
        <end position="282"/>
    </location>
</feature>
<organism evidence="10 11">
    <name type="scientific">Mugilogobius chulae</name>
    <name type="common">yellowstripe goby</name>
    <dbReference type="NCBI Taxonomy" id="88201"/>
    <lineage>
        <taxon>Eukaryota</taxon>
        <taxon>Metazoa</taxon>
        <taxon>Chordata</taxon>
        <taxon>Craniata</taxon>
        <taxon>Vertebrata</taxon>
        <taxon>Euteleostomi</taxon>
        <taxon>Actinopterygii</taxon>
        <taxon>Neopterygii</taxon>
        <taxon>Teleostei</taxon>
        <taxon>Neoteleostei</taxon>
        <taxon>Acanthomorphata</taxon>
        <taxon>Gobiaria</taxon>
        <taxon>Gobiiformes</taxon>
        <taxon>Gobioidei</taxon>
        <taxon>Gobiidae</taxon>
        <taxon>Gobionellinae</taxon>
        <taxon>Mugilogobius</taxon>
    </lineage>
</organism>
<dbReference type="PANTHER" id="PTHR45716:SF5">
    <property type="entry name" value="SYNAPTOTAGMIN-LIKE PROTEIN 2"/>
    <property type="match status" value="1"/>
</dbReference>
<feature type="compositionally biased region" description="Polar residues" evidence="7">
    <location>
        <begin position="964"/>
        <end position="984"/>
    </location>
</feature>
<dbReference type="Proteomes" id="UP001460270">
    <property type="component" value="Unassembled WGS sequence"/>
</dbReference>
<feature type="region of interest" description="Disordered" evidence="7">
    <location>
        <begin position="484"/>
        <end position="558"/>
    </location>
</feature>
<dbReference type="FunFam" id="2.60.40.150:FF:000006">
    <property type="entry name" value="Synaptotagmin-like 5, isoform CRA_a"/>
    <property type="match status" value="1"/>
</dbReference>
<feature type="domain" description="C2" evidence="8">
    <location>
        <begin position="1238"/>
        <end position="1370"/>
    </location>
</feature>
<dbReference type="InterPro" id="IPR010911">
    <property type="entry name" value="Rab_BD"/>
</dbReference>
<feature type="domain" description="C2" evidence="8">
    <location>
        <begin position="1101"/>
        <end position="1223"/>
    </location>
</feature>
<dbReference type="SUPFAM" id="SSF49562">
    <property type="entry name" value="C2 domain (Calcium/lipid-binding domain, CaLB)"/>
    <property type="match status" value="2"/>
</dbReference>
<dbReference type="InterPro" id="IPR043567">
    <property type="entry name" value="SYTL1-5_C2B"/>
</dbReference>
<feature type="compositionally biased region" description="Polar residues" evidence="7">
    <location>
        <begin position="807"/>
        <end position="821"/>
    </location>
</feature>
<evidence type="ECO:0000256" key="6">
    <source>
        <dbReference type="ARBA" id="ARBA00072164"/>
    </source>
</evidence>
<feature type="region of interest" description="Disordered" evidence="7">
    <location>
        <begin position="756"/>
        <end position="915"/>
    </location>
</feature>
<dbReference type="Gene3D" id="2.60.40.150">
    <property type="entry name" value="C2 domain"/>
    <property type="match status" value="2"/>
</dbReference>
<dbReference type="FunFam" id="2.60.40.150:FF:000040">
    <property type="entry name" value="synaptotagmin-like protein 2 isoform X2"/>
    <property type="match status" value="1"/>
</dbReference>
<dbReference type="GO" id="GO:0006887">
    <property type="term" value="P:exocytosis"/>
    <property type="evidence" value="ECO:0007669"/>
    <property type="project" value="UniProtKB-KW"/>
</dbReference>
<dbReference type="GO" id="GO:0031267">
    <property type="term" value="F:small GTPase binding"/>
    <property type="evidence" value="ECO:0007669"/>
    <property type="project" value="InterPro"/>
</dbReference>
<feature type="region of interest" description="Disordered" evidence="7">
    <location>
        <begin position="712"/>
        <end position="737"/>
    </location>
</feature>
<feature type="compositionally biased region" description="Polar residues" evidence="7">
    <location>
        <begin position="313"/>
        <end position="329"/>
    </location>
</feature>
<dbReference type="InterPro" id="IPR035892">
    <property type="entry name" value="C2_domain_sf"/>
</dbReference>
<feature type="compositionally biased region" description="Basic and acidic residues" evidence="7">
    <location>
        <begin position="1035"/>
        <end position="1044"/>
    </location>
</feature>
<feature type="compositionally biased region" description="Polar residues" evidence="7">
    <location>
        <begin position="161"/>
        <end position="187"/>
    </location>
</feature>
<feature type="region of interest" description="Disordered" evidence="7">
    <location>
        <begin position="153"/>
        <end position="282"/>
    </location>
</feature>
<dbReference type="PROSITE" id="PS50004">
    <property type="entry name" value="C2"/>
    <property type="match status" value="2"/>
</dbReference>
<dbReference type="Pfam" id="PF00168">
    <property type="entry name" value="C2"/>
    <property type="match status" value="2"/>
</dbReference>
<dbReference type="GO" id="GO:0005886">
    <property type="term" value="C:plasma membrane"/>
    <property type="evidence" value="ECO:0007669"/>
    <property type="project" value="UniProtKB-SubCell"/>
</dbReference>
<dbReference type="GO" id="GO:0070382">
    <property type="term" value="C:exocytic vesicle"/>
    <property type="evidence" value="ECO:0007669"/>
    <property type="project" value="TreeGrafter"/>
</dbReference>
<feature type="compositionally biased region" description="Polar residues" evidence="7">
    <location>
        <begin position="367"/>
        <end position="381"/>
    </location>
</feature>
<feature type="compositionally biased region" description="Basic and acidic residues" evidence="7">
    <location>
        <begin position="408"/>
        <end position="446"/>
    </location>
</feature>
<evidence type="ECO:0000256" key="5">
    <source>
        <dbReference type="ARBA" id="ARBA00023136"/>
    </source>
</evidence>
<dbReference type="Gene3D" id="6.10.250.3000">
    <property type="match status" value="1"/>
</dbReference>
<comment type="subcellular location">
    <subcellularLocation>
        <location evidence="1">Cell membrane</location>
    </subcellularLocation>
</comment>
<evidence type="ECO:0000256" key="3">
    <source>
        <dbReference type="ARBA" id="ARBA00022483"/>
    </source>
</evidence>
<comment type="caution">
    <text evidence="10">The sequence shown here is derived from an EMBL/GenBank/DDBJ whole genome shotgun (WGS) entry which is preliminary data.</text>
</comment>
<feature type="compositionally biased region" description="Low complexity" evidence="7">
    <location>
        <begin position="226"/>
        <end position="237"/>
    </location>
</feature>
<evidence type="ECO:0000259" key="8">
    <source>
        <dbReference type="PROSITE" id="PS50004"/>
    </source>
</evidence>
<feature type="compositionally biased region" description="Polar residues" evidence="7">
    <location>
        <begin position="448"/>
        <end position="467"/>
    </location>
</feature>
<dbReference type="PROSITE" id="PS50916">
    <property type="entry name" value="RABBD"/>
    <property type="match status" value="1"/>
</dbReference>
<feature type="compositionally biased region" description="Basic and acidic residues" evidence="7">
    <location>
        <begin position="829"/>
        <end position="850"/>
    </location>
</feature>
<sequence length="1408" mass="157731">MIDLSHLTEEEQEAIMTVLSRDAELKRAEEERIRKLENVLNNGAQQPDSNLKYFTGEWFYEAKSRRHMDKIHGSDIILASINRKKSALDGSIRLEKAKSSSSQGSDLIPPPKPARTWDALPPQEMNPAENEALQIRSPRTPRHNPFNRASFLVVDPPENTADISNGTEQQRPGNQHTPAGSVNSDASSAGFRPVPKKRTFLSRRTNTLQGPETLGNPPVVPAPRRSLQNNSSGSNQSFVKPQNNGSIKADAALPKQPEKSSQSHSRSSLETNAHSSQKNSAGSYITRDMEAEDGQDNLTPRQSEAMKTVPAPGSSSIHHSDSENISSVGSASRQEFNFTRSSMVAEPPISYDLNVIVKSDQQAQAQTKQELRLSTQVSSPTGDEDDSITKVLDWFSRSSESGDWLNNDDDKMTKNSKDVRNLPSREADSDTGKSHASLEIHKEMKQDTCATSTQQEGDGNTNQHPTISNLKSFWEKSNTGPKILISKPIISSDKESKASKDEEHGHSVTTTGTPSDMGVHKETDNHKEDTGRLSDVKESTDRFRANSPHQKESQPVLQSFNSSEIQLEKLTPTSSITPVVQTNEEIKIPESQLQTKDNSESDKVVYLNANGQISPKVQMHSSNEDMHRRNCGEISPKSVPIKQKSPVLIRHAGTQDIPLTDKERIKHLKSFWEQERAKTGYIVKSRVDNKATNVKLNKRHAKSEFDLRLIGKGSDSEEDNNRSLQSNQKAEKLSPSLGRSQFNSLREFWGEALSESKSLTSDKTKSPKCKELPSHETKCAKPEINNEKSSSRPPPPPYRPRLALDKQTGSRLESKPTQLNNHPMPDVVYQREVRRSSKDSGKLPKTRKDSFSTSSSRTNSFRRAKSMFSLSTDETDQIQIDVSPVHSQSRKPRASTETGAGLRRHSEDTGTLTPRARAFVPTDYRHYLGMTDKSSAHTSPIPALQDKWTKEVTSDYDNSRRGSRTQQRSLSPNYSSSDTCQESRGASEFKFNSRLNSNCENDNDSPVKSALRRAEARPKNLAKSLEDITATSTPRTERRQELSVDLRSSSDGSSLPSPTSSLFMDPEHMKNMSKSVPSFLQKELSGSVMTMYSGDFSSVDVQGTIHFSIHYVQKLREFHIFVAQCNDLAPVDPKRGRSDPYVKSYLFPDKANLGKKKTSVKKKTLNPIFNEILRYRVRMEYLRTQTLFLSVWHHDTFGKNSFLGEIDVDLSKWNFDHTQMNYLALKARTYPTLMPPNCRGEMRLAIRYVPQINPNDGLSKVGHNSGEIHIWVKECKNLPLVRATIDPYVKCFVLPDTSKKSRQKTRVLRGTAEPVFNHTMVYDGIREADLMEACVELTVLDRDKLASNLLGGLRLGAGTGRSYGSLVDWMDSTAYEVALWDRMMASPNEWVEDVLPLRWLHSTKTTSK</sequence>